<evidence type="ECO:0000256" key="5">
    <source>
        <dbReference type="ARBA" id="ARBA00023180"/>
    </source>
</evidence>
<evidence type="ECO:0000256" key="1">
    <source>
        <dbReference type="ARBA" id="ARBA00001913"/>
    </source>
</evidence>
<dbReference type="OrthoDB" id="96314at2759"/>
<dbReference type="Gene3D" id="3.40.720.10">
    <property type="entry name" value="Alkaline Phosphatase, subunit A"/>
    <property type="match status" value="1"/>
</dbReference>
<dbReference type="Proteomes" id="UP000515163">
    <property type="component" value="Unplaced"/>
</dbReference>
<dbReference type="GO" id="GO:0008449">
    <property type="term" value="F:N-acetylglucosamine-6-sulfatase activity"/>
    <property type="evidence" value="ECO:0007669"/>
    <property type="project" value="InterPro"/>
</dbReference>
<reference evidence="10" key="1">
    <citation type="submission" date="2025-08" db="UniProtKB">
        <authorList>
            <consortium name="RefSeq"/>
        </authorList>
    </citation>
    <scope>IDENTIFICATION</scope>
    <source>
        <tissue evidence="10">Tentacle</tissue>
    </source>
</reference>
<evidence type="ECO:0000256" key="2">
    <source>
        <dbReference type="ARBA" id="ARBA00008779"/>
    </source>
</evidence>
<dbReference type="PROSITE" id="PS00149">
    <property type="entry name" value="SULFATASE_2"/>
    <property type="match status" value="1"/>
</dbReference>
<evidence type="ECO:0000259" key="8">
    <source>
        <dbReference type="Pfam" id="PF00884"/>
    </source>
</evidence>
<sequence length="522" mass="59082">MKKSTFLVLVISCLFAYGRNSVTAKKPNIVLILTDDQDTILEGMSPMIKTKKLIQEKGISFENMFVTSPLCCPSRSSILTGMYTHNHHAINNSVEGNCASNKWQRESEKQTMNTFLKAMGYGTLFAGKYLNQYGINETGGPQHVPPGWDKWYGLVGNSKYYKYTLSVNGKPEVHESDYKKDYLTDVISRYATSFIQSRASSSSPFFMFLSTPACHAPFTPAPQYKDMFNTSKAPRTPSFDVAGGKTKHWLIRQTPHPMAKSSIDFLDNAFRNRLRTLLSVDDLVEQVVTMLDKTKQLQNTFIIFTSDNGYHLGQFSLPVDKRQLYEFDIRVPFLIRGPGLKANKTLQSPILNIDIAPTIIELAGGQAPKTMDGRSIVPLLNDSNVEESQEDNKVKVHDAAVKWREDFLVQHSGEGKMKVEGCPKLEPGFESCEPDCVCEDTWNNTYSCLRKLSSSQNFMFCEFRDKEVFMEYYDMTKDPHQLSNIAKKVNPRVLVPLHKRLEALTMCAGDTCRQEDDNDDDT</sequence>
<dbReference type="GO" id="GO:0030203">
    <property type="term" value="P:glycosaminoglycan metabolic process"/>
    <property type="evidence" value="ECO:0007669"/>
    <property type="project" value="InterPro"/>
</dbReference>
<feature type="domain" description="Sulfatase N-terminal" evidence="8">
    <location>
        <begin position="27"/>
        <end position="364"/>
    </location>
</feature>
<feature type="modified residue" description="3-oxoalanine (Cys)" evidence="6">
    <location>
        <position position="71"/>
    </location>
</feature>
<evidence type="ECO:0000256" key="3">
    <source>
        <dbReference type="ARBA" id="ARBA00022729"/>
    </source>
</evidence>
<proteinExistence type="inferred from homology"/>
<name>A0A6P8H2R4_ACTTE</name>
<keyword evidence="4" id="KW-0378">Hydrolase</keyword>
<dbReference type="GO" id="GO:0005539">
    <property type="term" value="F:glycosaminoglycan binding"/>
    <property type="evidence" value="ECO:0007669"/>
    <property type="project" value="TreeGrafter"/>
</dbReference>
<dbReference type="InterPro" id="IPR017850">
    <property type="entry name" value="Alkaline_phosphatase_core_sf"/>
</dbReference>
<evidence type="ECO:0000256" key="4">
    <source>
        <dbReference type="ARBA" id="ARBA00022801"/>
    </source>
</evidence>
<dbReference type="PIRSF" id="PIRSF036666">
    <property type="entry name" value="G6S"/>
    <property type="match status" value="1"/>
</dbReference>
<keyword evidence="3 7" id="KW-0732">Signal</keyword>
<organism evidence="9 10">
    <name type="scientific">Actinia tenebrosa</name>
    <name type="common">Australian red waratah sea anemone</name>
    <dbReference type="NCBI Taxonomy" id="6105"/>
    <lineage>
        <taxon>Eukaryota</taxon>
        <taxon>Metazoa</taxon>
        <taxon>Cnidaria</taxon>
        <taxon>Anthozoa</taxon>
        <taxon>Hexacorallia</taxon>
        <taxon>Actiniaria</taxon>
        <taxon>Actiniidae</taxon>
        <taxon>Actinia</taxon>
    </lineage>
</organism>
<dbReference type="PANTHER" id="PTHR43108">
    <property type="entry name" value="N-ACETYLGLUCOSAMINE-6-SULFATASE FAMILY MEMBER"/>
    <property type="match status" value="1"/>
</dbReference>
<comment type="similarity">
    <text evidence="2">Belongs to the sulfatase family.</text>
</comment>
<dbReference type="Pfam" id="PF00884">
    <property type="entry name" value="Sulfatase"/>
    <property type="match status" value="1"/>
</dbReference>
<dbReference type="PANTHER" id="PTHR43108:SF8">
    <property type="entry name" value="SD21168P"/>
    <property type="match status" value="1"/>
</dbReference>
<dbReference type="FunCoup" id="A0A6P8H2R4">
    <property type="interactions" value="388"/>
</dbReference>
<keyword evidence="9" id="KW-1185">Reference proteome</keyword>
<comment type="PTM">
    <text evidence="6">The conversion to 3-oxoalanine (also known as C-formylglycine, FGly), of a serine or cysteine residue in prokaryotes and of a cysteine residue in eukaryotes, is critical for catalytic activity.</text>
</comment>
<feature type="chain" id="PRO_5028199787" evidence="7">
    <location>
        <begin position="25"/>
        <end position="522"/>
    </location>
</feature>
<dbReference type="KEGG" id="aten:116287356"/>
<gene>
    <name evidence="10" type="primary">LOC116287356</name>
</gene>
<dbReference type="SUPFAM" id="SSF53649">
    <property type="entry name" value="Alkaline phosphatase-like"/>
    <property type="match status" value="1"/>
</dbReference>
<evidence type="ECO:0000256" key="6">
    <source>
        <dbReference type="PIRSR" id="PIRSR036666-50"/>
    </source>
</evidence>
<evidence type="ECO:0000256" key="7">
    <source>
        <dbReference type="SAM" id="SignalP"/>
    </source>
</evidence>
<dbReference type="InterPro" id="IPR000917">
    <property type="entry name" value="Sulfatase_N"/>
</dbReference>
<dbReference type="CDD" id="cd16147">
    <property type="entry name" value="G6S"/>
    <property type="match status" value="1"/>
</dbReference>
<evidence type="ECO:0000313" key="9">
    <source>
        <dbReference type="Proteomes" id="UP000515163"/>
    </source>
</evidence>
<dbReference type="AlphaFoldDB" id="A0A6P8H2R4"/>
<comment type="cofactor">
    <cofactor evidence="1">
        <name>Ca(2+)</name>
        <dbReference type="ChEBI" id="CHEBI:29108"/>
    </cofactor>
</comment>
<dbReference type="RefSeq" id="XP_031549888.1">
    <property type="nucleotide sequence ID" value="XM_031694028.1"/>
</dbReference>
<evidence type="ECO:0000313" key="10">
    <source>
        <dbReference type="RefSeq" id="XP_031549888.1"/>
    </source>
</evidence>
<accession>A0A6P8H2R4</accession>
<dbReference type="PROSITE" id="PS00523">
    <property type="entry name" value="SULFATASE_1"/>
    <property type="match status" value="1"/>
</dbReference>
<protein>
    <submittedName>
        <fullName evidence="10">N-acetylglucosamine-6-sulfatase-like</fullName>
    </submittedName>
</protein>
<dbReference type="InterPro" id="IPR024607">
    <property type="entry name" value="Sulfatase_CS"/>
</dbReference>
<dbReference type="InParanoid" id="A0A6P8H2R4"/>
<dbReference type="InterPro" id="IPR012251">
    <property type="entry name" value="GlcNAc_6-SO4ase"/>
</dbReference>
<keyword evidence="5" id="KW-0325">Glycoprotein</keyword>
<feature type="signal peptide" evidence="7">
    <location>
        <begin position="1"/>
        <end position="24"/>
    </location>
</feature>
<dbReference type="GeneID" id="116287356"/>